<dbReference type="GeneID" id="19202859"/>
<evidence type="ECO:0000313" key="2">
    <source>
        <dbReference type="EMBL" id="EIW84472.1"/>
    </source>
</evidence>
<reference evidence="3" key="1">
    <citation type="journal article" date="2012" name="Science">
        <title>The Paleozoic origin of enzymatic lignin decomposition reconstructed from 31 fungal genomes.</title>
        <authorList>
            <person name="Floudas D."/>
            <person name="Binder M."/>
            <person name="Riley R."/>
            <person name="Barry K."/>
            <person name="Blanchette R.A."/>
            <person name="Henrissat B."/>
            <person name="Martinez A.T."/>
            <person name="Otillar R."/>
            <person name="Spatafora J.W."/>
            <person name="Yadav J.S."/>
            <person name="Aerts A."/>
            <person name="Benoit I."/>
            <person name="Boyd A."/>
            <person name="Carlson A."/>
            <person name="Copeland A."/>
            <person name="Coutinho P.M."/>
            <person name="de Vries R.P."/>
            <person name="Ferreira P."/>
            <person name="Findley K."/>
            <person name="Foster B."/>
            <person name="Gaskell J."/>
            <person name="Glotzer D."/>
            <person name="Gorecki P."/>
            <person name="Heitman J."/>
            <person name="Hesse C."/>
            <person name="Hori C."/>
            <person name="Igarashi K."/>
            <person name="Jurgens J.A."/>
            <person name="Kallen N."/>
            <person name="Kersten P."/>
            <person name="Kohler A."/>
            <person name="Kuees U."/>
            <person name="Kumar T.K.A."/>
            <person name="Kuo A."/>
            <person name="LaButti K."/>
            <person name="Larrondo L.F."/>
            <person name="Lindquist E."/>
            <person name="Ling A."/>
            <person name="Lombard V."/>
            <person name="Lucas S."/>
            <person name="Lundell T."/>
            <person name="Martin R."/>
            <person name="McLaughlin D.J."/>
            <person name="Morgenstern I."/>
            <person name="Morin E."/>
            <person name="Murat C."/>
            <person name="Nagy L.G."/>
            <person name="Nolan M."/>
            <person name="Ohm R.A."/>
            <person name="Patyshakuliyeva A."/>
            <person name="Rokas A."/>
            <person name="Ruiz-Duenas F.J."/>
            <person name="Sabat G."/>
            <person name="Salamov A."/>
            <person name="Samejima M."/>
            <person name="Schmutz J."/>
            <person name="Slot J.C."/>
            <person name="St John F."/>
            <person name="Stenlid J."/>
            <person name="Sun H."/>
            <person name="Sun S."/>
            <person name="Syed K."/>
            <person name="Tsang A."/>
            <person name="Wiebenga A."/>
            <person name="Young D."/>
            <person name="Pisabarro A."/>
            <person name="Eastwood D.C."/>
            <person name="Martin F."/>
            <person name="Cullen D."/>
            <person name="Grigoriev I.V."/>
            <person name="Hibbett D.S."/>
        </authorList>
    </citation>
    <scope>NUCLEOTIDE SEQUENCE [LARGE SCALE GENOMIC DNA]</scope>
    <source>
        <strain evidence="3">RWD-64-598 SS2</strain>
    </source>
</reference>
<comment type="caution">
    <text evidence="2">The sequence shown here is derived from an EMBL/GenBank/DDBJ whole genome shotgun (WGS) entry which is preliminary data.</text>
</comment>
<dbReference type="EMBL" id="JH711575">
    <property type="protein sequence ID" value="EIW84472.1"/>
    <property type="molecule type" value="Genomic_DNA"/>
</dbReference>
<organism evidence="2 3">
    <name type="scientific">Coniophora puteana (strain RWD-64-598)</name>
    <name type="common">Brown rot fungus</name>
    <dbReference type="NCBI Taxonomy" id="741705"/>
    <lineage>
        <taxon>Eukaryota</taxon>
        <taxon>Fungi</taxon>
        <taxon>Dikarya</taxon>
        <taxon>Basidiomycota</taxon>
        <taxon>Agaricomycotina</taxon>
        <taxon>Agaricomycetes</taxon>
        <taxon>Agaricomycetidae</taxon>
        <taxon>Boletales</taxon>
        <taxon>Coniophorineae</taxon>
        <taxon>Coniophoraceae</taxon>
        <taxon>Coniophora</taxon>
    </lineage>
</organism>
<dbReference type="KEGG" id="cput:CONPUDRAFT_151491"/>
<evidence type="ECO:0000313" key="3">
    <source>
        <dbReference type="Proteomes" id="UP000053558"/>
    </source>
</evidence>
<dbReference type="Proteomes" id="UP000053558">
    <property type="component" value="Unassembled WGS sequence"/>
</dbReference>
<dbReference type="AlphaFoldDB" id="A0A5M3MZ98"/>
<evidence type="ECO:0000256" key="1">
    <source>
        <dbReference type="SAM" id="MobiDB-lite"/>
    </source>
</evidence>
<name>A0A5M3MZ98_CONPW</name>
<protein>
    <submittedName>
        <fullName evidence="2">Uncharacterized protein</fullName>
    </submittedName>
</protein>
<dbReference type="RefSeq" id="XP_007766164.1">
    <property type="nucleotide sequence ID" value="XM_007767974.1"/>
</dbReference>
<proteinExistence type="predicted"/>
<feature type="compositionally biased region" description="Acidic residues" evidence="1">
    <location>
        <begin position="65"/>
        <end position="78"/>
    </location>
</feature>
<accession>A0A5M3MZ98</accession>
<keyword evidence="3" id="KW-1185">Reference proteome</keyword>
<feature type="region of interest" description="Disordered" evidence="1">
    <location>
        <begin position="55"/>
        <end position="101"/>
    </location>
</feature>
<sequence>MNSPVPAWIILERQTMAEGIRAHALRQAHLQRSLRAHFTDLWEKKWSVEEVVPSLSLGGHPDLDLGAEDNDGGEEARDDDAGGNIWDREPIAKGPEAAGNT</sequence>
<gene>
    <name evidence="2" type="ORF">CONPUDRAFT_151491</name>
</gene>